<evidence type="ECO:0000256" key="3">
    <source>
        <dbReference type="ARBA" id="ARBA00022833"/>
    </source>
</evidence>
<name>A0A7S1L0T4_NEODS</name>
<evidence type="ECO:0000256" key="1">
    <source>
        <dbReference type="ARBA" id="ARBA00006169"/>
    </source>
</evidence>
<dbReference type="InterPro" id="IPR001623">
    <property type="entry name" value="DnaJ_domain"/>
</dbReference>
<comment type="similarity">
    <text evidence="1">Belongs to the DPH4 family.</text>
</comment>
<evidence type="ECO:0000259" key="5">
    <source>
        <dbReference type="PROSITE" id="PS50076"/>
    </source>
</evidence>
<dbReference type="EMBL" id="HBGF01002932">
    <property type="protein sequence ID" value="CAD9091465.1"/>
    <property type="molecule type" value="Transcribed_RNA"/>
</dbReference>
<dbReference type="InterPro" id="IPR036869">
    <property type="entry name" value="J_dom_sf"/>
</dbReference>
<dbReference type="SMART" id="SM00271">
    <property type="entry name" value="DnaJ"/>
    <property type="match status" value="1"/>
</dbReference>
<evidence type="ECO:0000259" key="6">
    <source>
        <dbReference type="PROSITE" id="PS51074"/>
    </source>
</evidence>
<dbReference type="GO" id="GO:0008198">
    <property type="term" value="F:ferrous iron binding"/>
    <property type="evidence" value="ECO:0007669"/>
    <property type="project" value="TreeGrafter"/>
</dbReference>
<dbReference type="AlphaFoldDB" id="A0A7S1L0T4"/>
<evidence type="ECO:0000313" key="7">
    <source>
        <dbReference type="EMBL" id="CAD9091465.1"/>
    </source>
</evidence>
<organism evidence="7">
    <name type="scientific">Neobodo designis</name>
    <name type="common">Flagellated protozoan</name>
    <name type="synonym">Bodo designis</name>
    <dbReference type="NCBI Taxonomy" id="312471"/>
    <lineage>
        <taxon>Eukaryota</taxon>
        <taxon>Discoba</taxon>
        <taxon>Euglenozoa</taxon>
        <taxon>Kinetoplastea</taxon>
        <taxon>Metakinetoplastina</taxon>
        <taxon>Neobodonida</taxon>
        <taxon>Neobodo</taxon>
    </lineage>
</organism>
<dbReference type="Gene3D" id="1.10.287.110">
    <property type="entry name" value="DnaJ domain"/>
    <property type="match status" value="1"/>
</dbReference>
<dbReference type="InterPro" id="IPR036671">
    <property type="entry name" value="DPH_MB_sf"/>
</dbReference>
<dbReference type="Pfam" id="PF05207">
    <property type="entry name" value="Zn_ribbon_CSL"/>
    <property type="match status" value="1"/>
</dbReference>
<dbReference type="PANTHER" id="PTHR45255:SF1">
    <property type="entry name" value="DNAJ HOMOLOG SUBFAMILY C MEMBER 24"/>
    <property type="match status" value="1"/>
</dbReference>
<keyword evidence="3" id="KW-0862">Zinc</keyword>
<dbReference type="PANTHER" id="PTHR45255">
    <property type="entry name" value="DNAJ HOMOLOG SUBFAMILY C MEMBER 24"/>
    <property type="match status" value="1"/>
</dbReference>
<evidence type="ECO:0008006" key="8">
    <source>
        <dbReference type="Google" id="ProtNLM"/>
    </source>
</evidence>
<feature type="domain" description="DPH-type MB" evidence="6">
    <location>
        <begin position="87"/>
        <end position="142"/>
    </location>
</feature>
<dbReference type="PROSITE" id="PS51074">
    <property type="entry name" value="DPH_MB"/>
    <property type="match status" value="1"/>
</dbReference>
<feature type="domain" description="J" evidence="5">
    <location>
        <begin position="4"/>
        <end position="76"/>
    </location>
</feature>
<gene>
    <name evidence="7" type="ORF">NDES1114_LOCUS2037</name>
</gene>
<dbReference type="SUPFAM" id="SSF46565">
    <property type="entry name" value="Chaperone J-domain"/>
    <property type="match status" value="1"/>
</dbReference>
<dbReference type="GO" id="GO:0001671">
    <property type="term" value="F:ATPase activator activity"/>
    <property type="evidence" value="ECO:0007669"/>
    <property type="project" value="TreeGrafter"/>
</dbReference>
<dbReference type="SUPFAM" id="SSF144217">
    <property type="entry name" value="CSL zinc finger"/>
    <property type="match status" value="1"/>
</dbReference>
<dbReference type="PROSITE" id="PS50076">
    <property type="entry name" value="DNAJ_2"/>
    <property type="match status" value="1"/>
</dbReference>
<accession>A0A7S1L0T4</accession>
<proteinExistence type="inferred from homology"/>
<evidence type="ECO:0000256" key="4">
    <source>
        <dbReference type="ARBA" id="ARBA00023004"/>
    </source>
</evidence>
<evidence type="ECO:0000256" key="2">
    <source>
        <dbReference type="ARBA" id="ARBA00022723"/>
    </source>
</evidence>
<protein>
    <recommendedName>
        <fullName evidence="8">J domain-containing protein</fullName>
    </recommendedName>
</protein>
<dbReference type="Pfam" id="PF00226">
    <property type="entry name" value="DnaJ"/>
    <property type="match status" value="1"/>
</dbReference>
<reference evidence="7" key="1">
    <citation type="submission" date="2021-01" db="EMBL/GenBank/DDBJ databases">
        <authorList>
            <person name="Corre E."/>
            <person name="Pelletier E."/>
            <person name="Niang G."/>
            <person name="Scheremetjew M."/>
            <person name="Finn R."/>
            <person name="Kale V."/>
            <person name="Holt S."/>
            <person name="Cochrane G."/>
            <person name="Meng A."/>
            <person name="Brown T."/>
            <person name="Cohen L."/>
        </authorList>
    </citation>
    <scope>NUCLEOTIDE SEQUENCE</scope>
    <source>
        <strain evidence="7">CCAP 1951/1</strain>
    </source>
</reference>
<dbReference type="InterPro" id="IPR007872">
    <property type="entry name" value="DPH_MB_dom"/>
</dbReference>
<feature type="non-terminal residue" evidence="7">
    <location>
        <position position="142"/>
    </location>
</feature>
<keyword evidence="2" id="KW-0479">Metal-binding</keyword>
<sequence length="142" mass="15579">MPGRLYEVLGLRPEEADIATIRAAFKRKVVQTHPDKLPATATAEQRRQACDAFNELQIAVRTLSDPVARSRYDAAELGRVVNTIGRVSDVVSWSEFDCRDEDGSMTMECRCGGSYAVFGAGPTQDCAVFAECDSCSLLVEIR</sequence>
<dbReference type="Gene3D" id="3.10.660.10">
    <property type="entry name" value="DPH Zinc finger"/>
    <property type="match status" value="1"/>
</dbReference>
<keyword evidence="4" id="KW-0408">Iron</keyword>